<protein>
    <recommendedName>
        <fullName evidence="1">ABM domain-containing protein</fullName>
    </recommendedName>
</protein>
<gene>
    <name evidence="2" type="ORF">N7509_005247</name>
</gene>
<dbReference type="PANTHER" id="PTHR40624:SF1">
    <property type="entry name" value="BIOSYNTHESIS MONOOXYGENASE, PUTATIVE (AFU_ORTHOLOGUE AFUA_1G12025)-RELATED"/>
    <property type="match status" value="1"/>
</dbReference>
<feature type="domain" description="ABM" evidence="1">
    <location>
        <begin position="4"/>
        <end position="95"/>
    </location>
</feature>
<dbReference type="AlphaFoldDB" id="A0A9W9W1T9"/>
<keyword evidence="3" id="KW-1185">Reference proteome</keyword>
<accession>A0A9W9W1T9</accession>
<reference evidence="2" key="2">
    <citation type="journal article" date="2023" name="IMA Fungus">
        <title>Comparative genomic study of the Penicillium genus elucidates a diverse pangenome and 15 lateral gene transfer events.</title>
        <authorList>
            <person name="Petersen C."/>
            <person name="Sorensen T."/>
            <person name="Nielsen M.R."/>
            <person name="Sondergaard T.E."/>
            <person name="Sorensen J.L."/>
            <person name="Fitzpatrick D.A."/>
            <person name="Frisvad J.C."/>
            <person name="Nielsen K.L."/>
        </authorList>
    </citation>
    <scope>NUCLEOTIDE SEQUENCE</scope>
    <source>
        <strain evidence="2">IBT 29677</strain>
    </source>
</reference>
<organism evidence="2 3">
    <name type="scientific">Penicillium cosmopolitanum</name>
    <dbReference type="NCBI Taxonomy" id="1131564"/>
    <lineage>
        <taxon>Eukaryota</taxon>
        <taxon>Fungi</taxon>
        <taxon>Dikarya</taxon>
        <taxon>Ascomycota</taxon>
        <taxon>Pezizomycotina</taxon>
        <taxon>Eurotiomycetes</taxon>
        <taxon>Eurotiomycetidae</taxon>
        <taxon>Eurotiales</taxon>
        <taxon>Aspergillaceae</taxon>
        <taxon>Penicillium</taxon>
    </lineage>
</organism>
<proteinExistence type="predicted"/>
<dbReference type="Proteomes" id="UP001147747">
    <property type="component" value="Unassembled WGS sequence"/>
</dbReference>
<reference evidence="2" key="1">
    <citation type="submission" date="2022-12" db="EMBL/GenBank/DDBJ databases">
        <authorList>
            <person name="Petersen C."/>
        </authorList>
    </citation>
    <scope>NUCLEOTIDE SEQUENCE</scope>
    <source>
        <strain evidence="2">IBT 29677</strain>
    </source>
</reference>
<dbReference type="InterPro" id="IPR007138">
    <property type="entry name" value="ABM_dom"/>
</dbReference>
<dbReference type="EMBL" id="JAPZBU010000006">
    <property type="protein sequence ID" value="KAJ5397134.1"/>
    <property type="molecule type" value="Genomic_DNA"/>
</dbReference>
<name>A0A9W9W1T9_9EURO</name>
<dbReference type="InterPro" id="IPR011008">
    <property type="entry name" value="Dimeric_a/b-barrel"/>
</dbReference>
<evidence type="ECO:0000313" key="3">
    <source>
        <dbReference type="Proteomes" id="UP001147747"/>
    </source>
</evidence>
<dbReference type="RefSeq" id="XP_056489186.1">
    <property type="nucleotide sequence ID" value="XM_056629884.1"/>
</dbReference>
<sequence length="105" mass="11680">MSEINVTALIYPQPEKFDEVAALITEVTKKVQENEPDTLLYYAFQVQGKKEIAIVERYKNQAAVQAHVKSAYFRDFAAKMAKLTAKPSELRAGGFLGGSRGVSRL</sequence>
<dbReference type="Pfam" id="PF03992">
    <property type="entry name" value="ABM"/>
    <property type="match status" value="1"/>
</dbReference>
<dbReference type="PANTHER" id="PTHR40624">
    <property type="entry name" value="BIOSYNTHESIS MONOOXYGENASE, PUTATIVE (AFU_ORTHOLOGUE AFUA_1G12025)-RELATED"/>
    <property type="match status" value="1"/>
</dbReference>
<dbReference type="GeneID" id="81368864"/>
<dbReference type="Gene3D" id="3.30.70.100">
    <property type="match status" value="1"/>
</dbReference>
<dbReference type="PROSITE" id="PS51725">
    <property type="entry name" value="ABM"/>
    <property type="match status" value="1"/>
</dbReference>
<evidence type="ECO:0000259" key="1">
    <source>
        <dbReference type="PROSITE" id="PS51725"/>
    </source>
</evidence>
<dbReference type="OrthoDB" id="10011777at2759"/>
<comment type="caution">
    <text evidence="2">The sequence shown here is derived from an EMBL/GenBank/DDBJ whole genome shotgun (WGS) entry which is preliminary data.</text>
</comment>
<dbReference type="SUPFAM" id="SSF54909">
    <property type="entry name" value="Dimeric alpha+beta barrel"/>
    <property type="match status" value="1"/>
</dbReference>
<evidence type="ECO:0000313" key="2">
    <source>
        <dbReference type="EMBL" id="KAJ5397134.1"/>
    </source>
</evidence>